<feature type="transmembrane region" description="Helical" evidence="7">
    <location>
        <begin position="378"/>
        <end position="396"/>
    </location>
</feature>
<dbReference type="InterPro" id="IPR020846">
    <property type="entry name" value="MFS_dom"/>
</dbReference>
<organism evidence="9 10">
    <name type="scientific">Streptomyces lydicus</name>
    <dbReference type="NCBI Taxonomy" id="47763"/>
    <lineage>
        <taxon>Bacteria</taxon>
        <taxon>Bacillati</taxon>
        <taxon>Actinomycetota</taxon>
        <taxon>Actinomycetes</taxon>
        <taxon>Kitasatosporales</taxon>
        <taxon>Streptomycetaceae</taxon>
        <taxon>Streptomyces</taxon>
    </lineage>
</organism>
<evidence type="ECO:0000259" key="8">
    <source>
        <dbReference type="PROSITE" id="PS50850"/>
    </source>
</evidence>
<feature type="transmembrane region" description="Helical" evidence="7">
    <location>
        <begin position="54"/>
        <end position="75"/>
    </location>
</feature>
<dbReference type="InterPro" id="IPR011701">
    <property type="entry name" value="MFS"/>
</dbReference>
<dbReference type="InterPro" id="IPR050171">
    <property type="entry name" value="MFS_Transporters"/>
</dbReference>
<keyword evidence="6 7" id="KW-0472">Membrane</keyword>
<sequence>MSTTAAATRAVRNTFSGLPPAFWWLWASTLINRLGAFVSTFLALYLTVQKGYSASYAGLVAALYGLGGAAGNLVAGVLTDRLGRRPTLLASQMATAGTVALLGFASRPTTIAALAALAGMATSASRPAVQAMMTDLVPERRRVRAFALNYWAINLGFALSASAAGLIARHSYLWLFLGEALLTALCAVVAYFRLPETRPGGTGPPRPGPAPPGTTSLWTVLRDVRFMTVVGLNLLLVMLYQQGLVALPLAMGRAGFDSTDFGVVIAANGVLIVALQIPVTRFIEHRSPGPLLVLSALLTGVGFGLCALADSVPFYVLTVCVWTLGEIVNSPTQMSLVARLSPVEGRGRYQGVYTLSWSVAAFAAPLLGGSVIDRFGAPTLWLGSLAVGVLAALGYAHVMRRPWEAPATDTPAKTPDTVA</sequence>
<evidence type="ECO:0000313" key="9">
    <source>
        <dbReference type="EMBL" id="AOP47511.1"/>
    </source>
</evidence>
<feature type="transmembrane region" description="Helical" evidence="7">
    <location>
        <begin position="291"/>
        <end position="308"/>
    </location>
</feature>
<feature type="transmembrane region" description="Helical" evidence="7">
    <location>
        <begin position="174"/>
        <end position="192"/>
    </location>
</feature>
<evidence type="ECO:0000256" key="6">
    <source>
        <dbReference type="ARBA" id="ARBA00023136"/>
    </source>
</evidence>
<feature type="transmembrane region" description="Helical" evidence="7">
    <location>
        <begin position="150"/>
        <end position="168"/>
    </location>
</feature>
<keyword evidence="5 7" id="KW-1133">Transmembrane helix</keyword>
<dbReference type="OrthoDB" id="5379144at2"/>
<dbReference type="AlphaFoldDB" id="A0A1D7VLA8"/>
<dbReference type="InterPro" id="IPR036259">
    <property type="entry name" value="MFS_trans_sf"/>
</dbReference>
<name>A0A1D7VLA8_9ACTN</name>
<keyword evidence="3" id="KW-1003">Cell membrane</keyword>
<feature type="transmembrane region" description="Helical" evidence="7">
    <location>
        <begin position="352"/>
        <end position="372"/>
    </location>
</feature>
<evidence type="ECO:0000256" key="1">
    <source>
        <dbReference type="ARBA" id="ARBA00004651"/>
    </source>
</evidence>
<keyword evidence="10" id="KW-1185">Reference proteome</keyword>
<gene>
    <name evidence="9" type="ORF">SL103_15660</name>
</gene>
<dbReference type="CDD" id="cd17329">
    <property type="entry name" value="MFS_MdtH_MDR_like"/>
    <property type="match status" value="1"/>
</dbReference>
<feature type="transmembrane region" description="Helical" evidence="7">
    <location>
        <begin position="21"/>
        <end position="48"/>
    </location>
</feature>
<protein>
    <submittedName>
        <fullName evidence="9">Transporter</fullName>
    </submittedName>
</protein>
<dbReference type="PANTHER" id="PTHR23517">
    <property type="entry name" value="RESISTANCE PROTEIN MDTM, PUTATIVE-RELATED-RELATED"/>
    <property type="match status" value="1"/>
</dbReference>
<feature type="transmembrane region" description="Helical" evidence="7">
    <location>
        <begin position="224"/>
        <end position="241"/>
    </location>
</feature>
<evidence type="ECO:0000256" key="7">
    <source>
        <dbReference type="SAM" id="Phobius"/>
    </source>
</evidence>
<evidence type="ECO:0000256" key="5">
    <source>
        <dbReference type="ARBA" id="ARBA00022989"/>
    </source>
</evidence>
<accession>A0A1D7VLA8</accession>
<dbReference type="GO" id="GO:0022857">
    <property type="term" value="F:transmembrane transporter activity"/>
    <property type="evidence" value="ECO:0007669"/>
    <property type="project" value="InterPro"/>
</dbReference>
<proteinExistence type="predicted"/>
<dbReference type="Proteomes" id="UP000094094">
    <property type="component" value="Chromosome"/>
</dbReference>
<keyword evidence="2" id="KW-0813">Transport</keyword>
<keyword evidence="4 7" id="KW-0812">Transmembrane</keyword>
<reference evidence="9 10" key="1">
    <citation type="submission" date="2016-09" db="EMBL/GenBank/DDBJ databases">
        <title>Complete genome sequencing of Streptomyces lydicus 103 and metabolic pathways analysis of antibiotic biosynthesis.</title>
        <authorList>
            <person name="Jia N."/>
            <person name="Ding M.-Z."/>
            <person name="Gao F."/>
            <person name="Yuan Y.-J."/>
        </authorList>
    </citation>
    <scope>NUCLEOTIDE SEQUENCE [LARGE SCALE GENOMIC DNA]</scope>
    <source>
        <strain evidence="9 10">103</strain>
    </source>
</reference>
<dbReference type="PROSITE" id="PS50850">
    <property type="entry name" value="MFS"/>
    <property type="match status" value="1"/>
</dbReference>
<comment type="subcellular location">
    <subcellularLocation>
        <location evidence="1">Cell membrane</location>
        <topology evidence="1">Multi-pass membrane protein</topology>
    </subcellularLocation>
</comment>
<dbReference type="GO" id="GO:0005886">
    <property type="term" value="C:plasma membrane"/>
    <property type="evidence" value="ECO:0007669"/>
    <property type="project" value="UniProtKB-SubCell"/>
</dbReference>
<evidence type="ECO:0000313" key="10">
    <source>
        <dbReference type="Proteomes" id="UP000094094"/>
    </source>
</evidence>
<dbReference type="RefSeq" id="WP_069569641.1">
    <property type="nucleotide sequence ID" value="NZ_CP017157.1"/>
</dbReference>
<dbReference type="Pfam" id="PF07690">
    <property type="entry name" value="MFS_1"/>
    <property type="match status" value="1"/>
</dbReference>
<evidence type="ECO:0000256" key="3">
    <source>
        <dbReference type="ARBA" id="ARBA00022475"/>
    </source>
</evidence>
<dbReference type="SUPFAM" id="SSF103473">
    <property type="entry name" value="MFS general substrate transporter"/>
    <property type="match status" value="1"/>
</dbReference>
<feature type="transmembrane region" description="Helical" evidence="7">
    <location>
        <begin position="111"/>
        <end position="129"/>
    </location>
</feature>
<feature type="domain" description="Major facilitator superfamily (MFS) profile" evidence="8">
    <location>
        <begin position="21"/>
        <end position="403"/>
    </location>
</feature>
<dbReference type="KEGG" id="slc:SL103_15660"/>
<feature type="transmembrane region" description="Helical" evidence="7">
    <location>
        <begin position="261"/>
        <end position="279"/>
    </location>
</feature>
<evidence type="ECO:0000256" key="2">
    <source>
        <dbReference type="ARBA" id="ARBA00022448"/>
    </source>
</evidence>
<evidence type="ECO:0000256" key="4">
    <source>
        <dbReference type="ARBA" id="ARBA00022692"/>
    </source>
</evidence>
<dbReference type="Gene3D" id="1.20.1250.20">
    <property type="entry name" value="MFS general substrate transporter like domains"/>
    <property type="match status" value="1"/>
</dbReference>
<dbReference type="EMBL" id="CP017157">
    <property type="protein sequence ID" value="AOP47511.1"/>
    <property type="molecule type" value="Genomic_DNA"/>
</dbReference>
<dbReference type="PANTHER" id="PTHR23517:SF2">
    <property type="entry name" value="MULTIDRUG RESISTANCE PROTEIN MDTH"/>
    <property type="match status" value="1"/>
</dbReference>